<evidence type="ECO:0008006" key="9">
    <source>
        <dbReference type="Google" id="ProtNLM"/>
    </source>
</evidence>
<dbReference type="Pfam" id="PF26063">
    <property type="entry name" value="MCMDC2_N"/>
    <property type="match status" value="1"/>
</dbReference>
<feature type="domain" description="MCM AAA-lid" evidence="5">
    <location>
        <begin position="527"/>
        <end position="608"/>
    </location>
</feature>
<sequence>MEDSLSLFEDAVHYLDISGNLKIIKETAWKFKKLAMELLVYRFDITVNVIDLMELSVSLGHLLLYHPIKANALFQQVICTAVSELNLLSPHISENQISVRTKLTSLPRSRATEVKTYSQLSSMGPGYICCTGVIIGKSETSKYTQSTRYICPNQSCEGNAGNHFIRIHVPGAREFETIRKDFKCKFCGQILEEVVSCRHLSDKMIADIIPEYYLKSHHQSRFKQQTITLVVRDELTVTLRIGQKYTFIGIVRRDSYSDKMITAIEVNSALEDFILENASIPRSMDNYFKYKREYSFSKVLAYFFGGQISAPGTFMKLKLSCLLSLAAISNKQIQPIHILAVGRDTEILHKLFQYAMQFTQRSVGYSSGNHLVSKVVPDRYNSSNYFIEGGSLLIASEGVCYMGNITKFKKQTLERLQSALSSGKVLIDVDSKFTKGQAVSIEQTLSTTVWANAEKLYTKKPKEDLLFTGDCSVPRNLFESFSIVQITDGEEFSHNEEVDFHVSYQSLKMSMDDEGSSFNIPVSFDDFEQYFKHIQRIDVRISPEAEKLLNRYYLATRKARNLSDGSVISSSTLSTLIALAQSHARLCLRNVVEEEDALEVIQLYEESLTIMFGPSILSVLSMPHIPGNLLEEYLDNQKNKSALQRFKARLQQFYGLHPGHEE</sequence>
<name>A0A8W8L3V3_MAGGI</name>
<evidence type="ECO:0000256" key="1">
    <source>
        <dbReference type="ARBA" id="ARBA00022741"/>
    </source>
</evidence>
<accession>A0A8W8L3V3</accession>
<evidence type="ECO:0000259" key="6">
    <source>
        <dbReference type="Pfam" id="PF26063"/>
    </source>
</evidence>
<dbReference type="Pfam" id="PF17855">
    <property type="entry name" value="MCM_lid"/>
    <property type="match status" value="1"/>
</dbReference>
<proteinExistence type="predicted"/>
<evidence type="ECO:0000256" key="2">
    <source>
        <dbReference type="ARBA" id="ARBA00022840"/>
    </source>
</evidence>
<keyword evidence="8" id="KW-1185">Reference proteome</keyword>
<dbReference type="GO" id="GO:0003677">
    <property type="term" value="F:DNA binding"/>
    <property type="evidence" value="ECO:0007669"/>
    <property type="project" value="UniProtKB-KW"/>
</dbReference>
<dbReference type="InterPro" id="IPR031327">
    <property type="entry name" value="MCM"/>
</dbReference>
<dbReference type="InterPro" id="IPR041562">
    <property type="entry name" value="MCM_lid"/>
</dbReference>
<reference evidence="7" key="1">
    <citation type="submission" date="2022-08" db="UniProtKB">
        <authorList>
            <consortium name="EnsemblMetazoa"/>
        </authorList>
    </citation>
    <scope>IDENTIFICATION</scope>
    <source>
        <strain evidence="7">05x7-T-G4-1.051#20</strain>
    </source>
</reference>
<dbReference type="GO" id="GO:0000727">
    <property type="term" value="P:double-strand break repair via break-induced replication"/>
    <property type="evidence" value="ECO:0007669"/>
    <property type="project" value="TreeGrafter"/>
</dbReference>
<dbReference type="Proteomes" id="UP000005408">
    <property type="component" value="Unassembled WGS sequence"/>
</dbReference>
<evidence type="ECO:0000256" key="3">
    <source>
        <dbReference type="ARBA" id="ARBA00023125"/>
    </source>
</evidence>
<dbReference type="GO" id="GO:0005524">
    <property type="term" value="F:ATP binding"/>
    <property type="evidence" value="ECO:0007669"/>
    <property type="project" value="UniProtKB-KW"/>
</dbReference>
<dbReference type="InterPro" id="IPR001208">
    <property type="entry name" value="MCM_dom"/>
</dbReference>
<dbReference type="Pfam" id="PF00493">
    <property type="entry name" value="MCM"/>
    <property type="match status" value="1"/>
</dbReference>
<evidence type="ECO:0000313" key="7">
    <source>
        <dbReference type="EnsemblMetazoa" id="G25774.1:cds"/>
    </source>
</evidence>
<dbReference type="OrthoDB" id="2015372at2759"/>
<evidence type="ECO:0000313" key="8">
    <source>
        <dbReference type="Proteomes" id="UP000005408"/>
    </source>
</evidence>
<keyword evidence="3" id="KW-0238">DNA-binding</keyword>
<organism evidence="7 8">
    <name type="scientific">Magallana gigas</name>
    <name type="common">Pacific oyster</name>
    <name type="synonym">Crassostrea gigas</name>
    <dbReference type="NCBI Taxonomy" id="29159"/>
    <lineage>
        <taxon>Eukaryota</taxon>
        <taxon>Metazoa</taxon>
        <taxon>Spiralia</taxon>
        <taxon>Lophotrochozoa</taxon>
        <taxon>Mollusca</taxon>
        <taxon>Bivalvia</taxon>
        <taxon>Autobranchia</taxon>
        <taxon>Pteriomorphia</taxon>
        <taxon>Ostreida</taxon>
        <taxon>Ostreoidea</taxon>
        <taxon>Ostreidae</taxon>
        <taxon>Magallana</taxon>
    </lineage>
</organism>
<dbReference type="Gene3D" id="3.40.50.300">
    <property type="entry name" value="P-loop containing nucleotide triphosphate hydrolases"/>
    <property type="match status" value="1"/>
</dbReference>
<keyword evidence="1" id="KW-0547">Nucleotide-binding</keyword>
<evidence type="ECO:0000259" key="4">
    <source>
        <dbReference type="Pfam" id="PF00493"/>
    </source>
</evidence>
<dbReference type="OMA" id="SICLVPR"/>
<keyword evidence="2" id="KW-0067">ATP-binding</keyword>
<dbReference type="GO" id="GO:0017116">
    <property type="term" value="F:single-stranded DNA helicase activity"/>
    <property type="evidence" value="ECO:0007669"/>
    <property type="project" value="TreeGrafter"/>
</dbReference>
<dbReference type="GO" id="GO:0005634">
    <property type="term" value="C:nucleus"/>
    <property type="evidence" value="ECO:0007669"/>
    <property type="project" value="TreeGrafter"/>
</dbReference>
<dbReference type="PANTHER" id="PTHR11630">
    <property type="entry name" value="DNA REPLICATION LICENSING FACTOR MCM FAMILY MEMBER"/>
    <property type="match status" value="1"/>
</dbReference>
<feature type="domain" description="MCM C-terminal AAA(+) ATPase" evidence="4">
    <location>
        <begin position="332"/>
        <end position="427"/>
    </location>
</feature>
<dbReference type="AlphaFoldDB" id="A0A8W8L3V3"/>
<dbReference type="EnsemblMetazoa" id="G25774.1">
    <property type="protein sequence ID" value="G25774.1:cds"/>
    <property type="gene ID" value="G25774"/>
</dbReference>
<dbReference type="InterPro" id="IPR058769">
    <property type="entry name" value="MCMDC2_N"/>
</dbReference>
<protein>
    <recommendedName>
        <fullName evidence="9">MCM domain-containing protein 2</fullName>
    </recommendedName>
</protein>
<feature type="domain" description="MCMDC2 N-terminal" evidence="6">
    <location>
        <begin position="8"/>
        <end position="106"/>
    </location>
</feature>
<evidence type="ECO:0000259" key="5">
    <source>
        <dbReference type="Pfam" id="PF17855"/>
    </source>
</evidence>
<dbReference type="PANTHER" id="PTHR11630:SF75">
    <property type="entry name" value="MINICHROMOSOME MAINTENANCE DOMAIN-CONTAINING PROTEIN 2"/>
    <property type="match status" value="1"/>
</dbReference>
<dbReference type="InterPro" id="IPR027417">
    <property type="entry name" value="P-loop_NTPase"/>
</dbReference>